<feature type="compositionally biased region" description="Low complexity" evidence="1">
    <location>
        <begin position="186"/>
        <end position="204"/>
    </location>
</feature>
<keyword evidence="3" id="KW-1185">Reference proteome</keyword>
<dbReference type="RefSeq" id="WP_256133838.1">
    <property type="nucleotide sequence ID" value="NZ_JANFXK010000063.1"/>
</dbReference>
<evidence type="ECO:0000313" key="3">
    <source>
        <dbReference type="Proteomes" id="UP001524502"/>
    </source>
</evidence>
<comment type="caution">
    <text evidence="2">The sequence shown here is derived from an EMBL/GenBank/DDBJ whole genome shotgun (WGS) entry which is preliminary data.</text>
</comment>
<feature type="region of interest" description="Disordered" evidence="1">
    <location>
        <begin position="16"/>
        <end position="47"/>
    </location>
</feature>
<proteinExistence type="predicted"/>
<feature type="compositionally biased region" description="Low complexity" evidence="1">
    <location>
        <begin position="33"/>
        <end position="43"/>
    </location>
</feature>
<dbReference type="EMBL" id="JANFXK010000063">
    <property type="protein sequence ID" value="MCQ4638632.1"/>
    <property type="molecule type" value="Genomic_DNA"/>
</dbReference>
<sequence>MFLNKYHGFLRRFMPLTDGDGGTGGGGSTPEGQQQAPQQNQQPAQPPAVDYDKIQKMLEGTLSAKEDTALKAYFKQQGLSQEEMGQAIAAYKEQKAQNTPDVTAIQQQAEQAQKLALQAQIEKEALLMGAEIGVDIKTMPYLIKLADMTEVVSDGKIDNEKLKMALTKVLEDVPQLKPKEEAQQSGFRQIGVGQQQQAGNQPVQEKTVPAKRWNRWN</sequence>
<gene>
    <name evidence="2" type="ORF">NE619_18040</name>
</gene>
<reference evidence="2 3" key="1">
    <citation type="submission" date="2022-06" db="EMBL/GenBank/DDBJ databases">
        <title>Isolation of gut microbiota from human fecal samples.</title>
        <authorList>
            <person name="Pamer E.G."/>
            <person name="Barat B."/>
            <person name="Waligurski E."/>
            <person name="Medina S."/>
            <person name="Paddock L."/>
            <person name="Mostad J."/>
        </authorList>
    </citation>
    <scope>NUCLEOTIDE SEQUENCE [LARGE SCALE GENOMIC DNA]</scope>
    <source>
        <strain evidence="2 3">SL.3.17</strain>
    </source>
</reference>
<accession>A0ABT1RTU1</accession>
<dbReference type="Proteomes" id="UP001524502">
    <property type="component" value="Unassembled WGS sequence"/>
</dbReference>
<evidence type="ECO:0000256" key="1">
    <source>
        <dbReference type="SAM" id="MobiDB-lite"/>
    </source>
</evidence>
<evidence type="ECO:0008006" key="4">
    <source>
        <dbReference type="Google" id="ProtNLM"/>
    </source>
</evidence>
<name>A0ABT1RTU1_9FIRM</name>
<feature type="non-terminal residue" evidence="2">
    <location>
        <position position="217"/>
    </location>
</feature>
<organism evidence="2 3">
    <name type="scientific">Anaerovorax odorimutans</name>
    <dbReference type="NCBI Taxonomy" id="109327"/>
    <lineage>
        <taxon>Bacteria</taxon>
        <taxon>Bacillati</taxon>
        <taxon>Bacillota</taxon>
        <taxon>Clostridia</taxon>
        <taxon>Peptostreptococcales</taxon>
        <taxon>Anaerovoracaceae</taxon>
        <taxon>Anaerovorax</taxon>
    </lineage>
</organism>
<feature type="compositionally biased region" description="Gly residues" evidence="1">
    <location>
        <begin position="19"/>
        <end position="29"/>
    </location>
</feature>
<evidence type="ECO:0000313" key="2">
    <source>
        <dbReference type="EMBL" id="MCQ4638632.1"/>
    </source>
</evidence>
<protein>
    <recommendedName>
        <fullName evidence="4">DUF4355 domain-containing protein</fullName>
    </recommendedName>
</protein>
<feature type="region of interest" description="Disordered" evidence="1">
    <location>
        <begin position="177"/>
        <end position="217"/>
    </location>
</feature>